<sequence length="86" mass="9678">MRPVGLLTNCIIYYNTRILSSLLDYYEKTGNGQGASLLNQVSPIAWQHLNFYGRYEFNKGPEVITMEALIVELARVQTSPEPSLIG</sequence>
<dbReference type="HOGENOM" id="CLU_2492077_0_0_7"/>
<evidence type="ECO:0000313" key="2">
    <source>
        <dbReference type="EMBL" id="ETX00961.1"/>
    </source>
</evidence>
<evidence type="ECO:0000313" key="3">
    <source>
        <dbReference type="Proteomes" id="UP000019141"/>
    </source>
</evidence>
<proteinExistence type="predicted"/>
<name>W4LTC0_ENTF1</name>
<evidence type="ECO:0000259" key="1">
    <source>
        <dbReference type="Pfam" id="PF01526"/>
    </source>
</evidence>
<dbReference type="GO" id="GO:0006313">
    <property type="term" value="P:DNA transposition"/>
    <property type="evidence" value="ECO:0007669"/>
    <property type="project" value="InterPro"/>
</dbReference>
<gene>
    <name evidence="2" type="ORF">ETSY1_09310</name>
</gene>
<protein>
    <recommendedName>
        <fullName evidence="1">Tn3 transposase DDE domain-containing protein</fullName>
    </recommendedName>
</protein>
<dbReference type="GO" id="GO:0004803">
    <property type="term" value="F:transposase activity"/>
    <property type="evidence" value="ECO:0007669"/>
    <property type="project" value="InterPro"/>
</dbReference>
<dbReference type="EMBL" id="AZHW01000284">
    <property type="protein sequence ID" value="ETX00961.1"/>
    <property type="molecule type" value="Genomic_DNA"/>
</dbReference>
<organism evidence="2 3">
    <name type="scientific">Entotheonella factor</name>
    <dbReference type="NCBI Taxonomy" id="1429438"/>
    <lineage>
        <taxon>Bacteria</taxon>
        <taxon>Pseudomonadati</taxon>
        <taxon>Nitrospinota/Tectimicrobiota group</taxon>
        <taxon>Candidatus Tectimicrobiota</taxon>
        <taxon>Candidatus Entotheonellia</taxon>
        <taxon>Candidatus Entotheonellales</taxon>
        <taxon>Candidatus Entotheonellaceae</taxon>
        <taxon>Candidatus Entotheonella</taxon>
    </lineage>
</organism>
<feature type="domain" description="Tn3 transposase DDE" evidence="1">
    <location>
        <begin position="5"/>
        <end position="55"/>
    </location>
</feature>
<reference evidence="2 3" key="1">
    <citation type="journal article" date="2014" name="Nature">
        <title>An environmental bacterial taxon with a large and distinct metabolic repertoire.</title>
        <authorList>
            <person name="Wilson M.C."/>
            <person name="Mori T."/>
            <person name="Ruckert C."/>
            <person name="Uria A.R."/>
            <person name="Helf M.J."/>
            <person name="Takada K."/>
            <person name="Gernert C."/>
            <person name="Steffens U.A."/>
            <person name="Heycke N."/>
            <person name="Schmitt S."/>
            <person name="Rinke C."/>
            <person name="Helfrich E.J."/>
            <person name="Brachmann A.O."/>
            <person name="Gurgui C."/>
            <person name="Wakimoto T."/>
            <person name="Kracht M."/>
            <person name="Crusemann M."/>
            <person name="Hentschel U."/>
            <person name="Abe I."/>
            <person name="Matsunaga S."/>
            <person name="Kalinowski J."/>
            <person name="Takeyama H."/>
            <person name="Piel J."/>
        </authorList>
    </citation>
    <scope>NUCLEOTIDE SEQUENCE [LARGE SCALE GENOMIC DNA]</scope>
    <source>
        <strain evidence="3">TSY1</strain>
    </source>
</reference>
<dbReference type="Pfam" id="PF01526">
    <property type="entry name" value="DDE_Tnp_Tn3"/>
    <property type="match status" value="1"/>
</dbReference>
<keyword evidence="3" id="KW-1185">Reference proteome</keyword>
<dbReference type="InterPro" id="IPR002513">
    <property type="entry name" value="Tn3_Tnp_DDE_dom"/>
</dbReference>
<dbReference type="Proteomes" id="UP000019141">
    <property type="component" value="Unassembled WGS sequence"/>
</dbReference>
<comment type="caution">
    <text evidence="2">The sequence shown here is derived from an EMBL/GenBank/DDBJ whole genome shotgun (WGS) entry which is preliminary data.</text>
</comment>
<dbReference type="AlphaFoldDB" id="W4LTC0"/>
<accession>W4LTC0</accession>